<evidence type="ECO:0000259" key="6">
    <source>
        <dbReference type="Pfam" id="PF01266"/>
    </source>
</evidence>
<keyword evidence="4" id="KW-0274">FAD</keyword>
<reference evidence="7 8" key="1">
    <citation type="journal article" date="2024" name="Commun. Biol.">
        <title>Comparative genomic analysis of thermophilic fungi reveals convergent evolutionary adaptations and gene losses.</title>
        <authorList>
            <person name="Steindorff A.S."/>
            <person name="Aguilar-Pontes M.V."/>
            <person name="Robinson A.J."/>
            <person name="Andreopoulos B."/>
            <person name="LaButti K."/>
            <person name="Kuo A."/>
            <person name="Mondo S."/>
            <person name="Riley R."/>
            <person name="Otillar R."/>
            <person name="Haridas S."/>
            <person name="Lipzen A."/>
            <person name="Grimwood J."/>
            <person name="Schmutz J."/>
            <person name="Clum A."/>
            <person name="Reid I.D."/>
            <person name="Moisan M.C."/>
            <person name="Butler G."/>
            <person name="Nguyen T.T.M."/>
            <person name="Dewar K."/>
            <person name="Conant G."/>
            <person name="Drula E."/>
            <person name="Henrissat B."/>
            <person name="Hansel C."/>
            <person name="Singer S."/>
            <person name="Hutchinson M.I."/>
            <person name="de Vries R.P."/>
            <person name="Natvig D.O."/>
            <person name="Powell A.J."/>
            <person name="Tsang A."/>
            <person name="Grigoriev I.V."/>
        </authorList>
    </citation>
    <scope>NUCLEOTIDE SEQUENCE [LARGE SCALE GENOMIC DNA]</scope>
    <source>
        <strain evidence="7 8">ATCC 24622</strain>
    </source>
</reference>
<evidence type="ECO:0000256" key="2">
    <source>
        <dbReference type="ARBA" id="ARBA00006730"/>
    </source>
</evidence>
<keyword evidence="8" id="KW-1185">Reference proteome</keyword>
<evidence type="ECO:0000256" key="3">
    <source>
        <dbReference type="ARBA" id="ARBA00022630"/>
    </source>
</evidence>
<dbReference type="InterPro" id="IPR006076">
    <property type="entry name" value="FAD-dep_OxRdtase"/>
</dbReference>
<dbReference type="Proteomes" id="UP001586593">
    <property type="component" value="Unassembled WGS sequence"/>
</dbReference>
<evidence type="ECO:0000313" key="7">
    <source>
        <dbReference type="EMBL" id="KAL1875489.1"/>
    </source>
</evidence>
<dbReference type="PIRSF" id="PIRSF000189">
    <property type="entry name" value="D-aa_oxidase"/>
    <property type="match status" value="1"/>
</dbReference>
<evidence type="ECO:0000256" key="1">
    <source>
        <dbReference type="ARBA" id="ARBA00001974"/>
    </source>
</evidence>
<comment type="caution">
    <text evidence="7">The sequence shown here is derived from an EMBL/GenBank/DDBJ whole genome shotgun (WGS) entry which is preliminary data.</text>
</comment>
<comment type="similarity">
    <text evidence="2">Belongs to the DAMOX/DASOX family.</text>
</comment>
<dbReference type="EMBL" id="JAZHXJ010000090">
    <property type="protein sequence ID" value="KAL1875489.1"/>
    <property type="molecule type" value="Genomic_DNA"/>
</dbReference>
<dbReference type="PANTHER" id="PTHR11530:SF11">
    <property type="entry name" value="D-ASPARTATE OXIDASE"/>
    <property type="match status" value="1"/>
</dbReference>
<name>A0ABR3XIJ5_9PEZI</name>
<dbReference type="InterPro" id="IPR023209">
    <property type="entry name" value="DAO"/>
</dbReference>
<keyword evidence="5" id="KW-0560">Oxidoreductase</keyword>
<dbReference type="PANTHER" id="PTHR11530">
    <property type="entry name" value="D-AMINO ACID OXIDASE"/>
    <property type="match status" value="1"/>
</dbReference>
<feature type="domain" description="FAD dependent oxidoreductase" evidence="6">
    <location>
        <begin position="6"/>
        <end position="323"/>
    </location>
</feature>
<evidence type="ECO:0000256" key="5">
    <source>
        <dbReference type="ARBA" id="ARBA00023002"/>
    </source>
</evidence>
<comment type="cofactor">
    <cofactor evidence="1">
        <name>FAD</name>
        <dbReference type="ChEBI" id="CHEBI:57692"/>
    </cofactor>
</comment>
<evidence type="ECO:0000256" key="4">
    <source>
        <dbReference type="ARBA" id="ARBA00022827"/>
    </source>
</evidence>
<proteinExistence type="inferred from homology"/>
<keyword evidence="3" id="KW-0285">Flavoprotein</keyword>
<sequence length="344" mass="37832">MSQVCDVGIVGAGVIGLTSALSLSRAGYHVAIVARNLPGDLSTQWASPWAGAALLPFETDDVDDIKMQVACFRQLWAISQEFPESGVMKVRATEYWETPDARANPWYATVVPEFRALQPHELPANTIGGNTFTTVTVNPDRFLPWLQHHLEQYYSVVVRKAEVRSLNEVRTLLGCDVVVNASGMGAKELANDPDCVAVRGQTMLIKSSALKRNMDREIVIKRGTEYTYVIPRMGSGGLVVGGVEDPGNMSTTVDQELRKDILRRANVLTRGNLESVSLSRDVIKDIVGFRPGHKKGRRIAREGNVVHAYGFAGAGYRYSLGASLQVVKLVDEIGFVPRRLRPRL</sequence>
<dbReference type="SUPFAM" id="SSF51971">
    <property type="entry name" value="Nucleotide-binding domain"/>
    <property type="match status" value="1"/>
</dbReference>
<accession>A0ABR3XIJ5</accession>
<gene>
    <name evidence="7" type="ORF">VTK73DRAFT_10039</name>
</gene>
<dbReference type="Pfam" id="PF01266">
    <property type="entry name" value="DAO"/>
    <property type="match status" value="1"/>
</dbReference>
<dbReference type="Gene3D" id="3.40.50.720">
    <property type="entry name" value="NAD(P)-binding Rossmann-like Domain"/>
    <property type="match status" value="1"/>
</dbReference>
<organism evidence="7 8">
    <name type="scientific">Phialemonium thermophilum</name>
    <dbReference type="NCBI Taxonomy" id="223376"/>
    <lineage>
        <taxon>Eukaryota</taxon>
        <taxon>Fungi</taxon>
        <taxon>Dikarya</taxon>
        <taxon>Ascomycota</taxon>
        <taxon>Pezizomycotina</taxon>
        <taxon>Sordariomycetes</taxon>
        <taxon>Sordariomycetidae</taxon>
        <taxon>Cephalothecales</taxon>
        <taxon>Cephalothecaceae</taxon>
        <taxon>Phialemonium</taxon>
    </lineage>
</organism>
<dbReference type="Gene3D" id="3.30.9.10">
    <property type="entry name" value="D-Amino Acid Oxidase, subunit A, domain 2"/>
    <property type="match status" value="1"/>
</dbReference>
<protein>
    <recommendedName>
        <fullName evidence="6">FAD dependent oxidoreductase domain-containing protein</fullName>
    </recommendedName>
</protein>
<dbReference type="SUPFAM" id="SSF54373">
    <property type="entry name" value="FAD-linked reductases, C-terminal domain"/>
    <property type="match status" value="1"/>
</dbReference>
<evidence type="ECO:0000313" key="8">
    <source>
        <dbReference type="Proteomes" id="UP001586593"/>
    </source>
</evidence>